<accession>A0ABS2GUH8</accession>
<dbReference type="Pfam" id="PF00126">
    <property type="entry name" value="HTH_1"/>
    <property type="match status" value="1"/>
</dbReference>
<evidence type="ECO:0000313" key="6">
    <source>
        <dbReference type="EMBL" id="MBM6929039.1"/>
    </source>
</evidence>
<evidence type="ECO:0000256" key="3">
    <source>
        <dbReference type="ARBA" id="ARBA00023125"/>
    </source>
</evidence>
<keyword evidence="7" id="KW-1185">Reference proteome</keyword>
<organism evidence="6 7">
    <name type="scientific">Parasutterella secunda</name>
    <dbReference type="NCBI Taxonomy" id="626947"/>
    <lineage>
        <taxon>Bacteria</taxon>
        <taxon>Pseudomonadati</taxon>
        <taxon>Pseudomonadota</taxon>
        <taxon>Betaproteobacteria</taxon>
        <taxon>Burkholderiales</taxon>
        <taxon>Sutterellaceae</taxon>
        <taxon>Parasutterella</taxon>
    </lineage>
</organism>
<dbReference type="PANTHER" id="PTHR30537:SF5">
    <property type="entry name" value="HTH-TYPE TRANSCRIPTIONAL ACTIVATOR TTDR-RELATED"/>
    <property type="match status" value="1"/>
</dbReference>
<evidence type="ECO:0000256" key="2">
    <source>
        <dbReference type="ARBA" id="ARBA00023015"/>
    </source>
</evidence>
<dbReference type="Pfam" id="PF03466">
    <property type="entry name" value="LysR_substrate"/>
    <property type="match status" value="1"/>
</dbReference>
<protein>
    <submittedName>
        <fullName evidence="6">LysR family transcriptional regulator</fullName>
    </submittedName>
</protein>
<dbReference type="PANTHER" id="PTHR30537">
    <property type="entry name" value="HTH-TYPE TRANSCRIPTIONAL REGULATOR"/>
    <property type="match status" value="1"/>
</dbReference>
<evidence type="ECO:0000256" key="1">
    <source>
        <dbReference type="ARBA" id="ARBA00009437"/>
    </source>
</evidence>
<dbReference type="PROSITE" id="PS50931">
    <property type="entry name" value="HTH_LYSR"/>
    <property type="match status" value="1"/>
</dbReference>
<gene>
    <name evidence="6" type="ORF">H5985_07150</name>
</gene>
<dbReference type="Proteomes" id="UP000777002">
    <property type="component" value="Unassembled WGS sequence"/>
</dbReference>
<sequence>MKKIDNLLAWKVLLSIDNLGSLKQAAEKLWLDPPIASRMLACLEDELEIFLLDRRTRPATLTAQAQELIPHIKRLVQDHEALLSSVQSIRKEQDLRMRRTLRISLPVNMDRTPILSALLEYESMHPEIHFEISADRGLQALLNKQTDLSFCFYSSNQPGLHETFVDDFYTFLLVSQNFLNQHQAPEKIEELIKSPILLRYPSSPYYADFIENGVDQFKLRQCEKINYGDATTCKEMLLAGAGIAIDLNLGMVRAQINDGSVTAVMPQWHRPVAKAHVYCRSENKNSPLYQEVLKIIVKNGKSDLTSPWRKFTEKMNYINRKIKKQS</sequence>
<dbReference type="SUPFAM" id="SSF46785">
    <property type="entry name" value="Winged helix' DNA-binding domain"/>
    <property type="match status" value="1"/>
</dbReference>
<reference evidence="6 7" key="1">
    <citation type="journal article" date="2021" name="Sci. Rep.">
        <title>The distribution of antibiotic resistance genes in chicken gut microbiota commensals.</title>
        <authorList>
            <person name="Juricova H."/>
            <person name="Matiasovicova J."/>
            <person name="Kubasova T."/>
            <person name="Cejkova D."/>
            <person name="Rychlik I."/>
        </authorList>
    </citation>
    <scope>NUCLEOTIDE SEQUENCE [LARGE SCALE GENOMIC DNA]</scope>
    <source>
        <strain evidence="6 7">An562</strain>
    </source>
</reference>
<comment type="similarity">
    <text evidence="1">Belongs to the LysR transcriptional regulatory family.</text>
</comment>
<dbReference type="InterPro" id="IPR036388">
    <property type="entry name" value="WH-like_DNA-bd_sf"/>
</dbReference>
<comment type="caution">
    <text evidence="6">The sequence shown here is derived from an EMBL/GenBank/DDBJ whole genome shotgun (WGS) entry which is preliminary data.</text>
</comment>
<feature type="domain" description="HTH lysR-type" evidence="5">
    <location>
        <begin position="5"/>
        <end position="62"/>
    </location>
</feature>
<dbReference type="Gene3D" id="1.10.10.10">
    <property type="entry name" value="Winged helix-like DNA-binding domain superfamily/Winged helix DNA-binding domain"/>
    <property type="match status" value="1"/>
</dbReference>
<dbReference type="SUPFAM" id="SSF53850">
    <property type="entry name" value="Periplasmic binding protein-like II"/>
    <property type="match status" value="1"/>
</dbReference>
<dbReference type="InterPro" id="IPR000847">
    <property type="entry name" value="LysR_HTH_N"/>
</dbReference>
<dbReference type="Gene3D" id="3.40.190.290">
    <property type="match status" value="1"/>
</dbReference>
<name>A0ABS2GUH8_9BURK</name>
<dbReference type="RefSeq" id="WP_205050628.1">
    <property type="nucleotide sequence ID" value="NZ_JACJKX010000013.1"/>
</dbReference>
<keyword evidence="4" id="KW-0804">Transcription</keyword>
<dbReference type="InterPro" id="IPR036390">
    <property type="entry name" value="WH_DNA-bd_sf"/>
</dbReference>
<proteinExistence type="inferred from homology"/>
<dbReference type="EMBL" id="JACJKX010000013">
    <property type="protein sequence ID" value="MBM6929039.1"/>
    <property type="molecule type" value="Genomic_DNA"/>
</dbReference>
<keyword evidence="2" id="KW-0805">Transcription regulation</keyword>
<evidence type="ECO:0000313" key="7">
    <source>
        <dbReference type="Proteomes" id="UP000777002"/>
    </source>
</evidence>
<dbReference type="InterPro" id="IPR058163">
    <property type="entry name" value="LysR-type_TF_proteobact-type"/>
</dbReference>
<evidence type="ECO:0000256" key="4">
    <source>
        <dbReference type="ARBA" id="ARBA00023163"/>
    </source>
</evidence>
<dbReference type="InterPro" id="IPR005119">
    <property type="entry name" value="LysR_subst-bd"/>
</dbReference>
<keyword evidence="3" id="KW-0238">DNA-binding</keyword>
<evidence type="ECO:0000259" key="5">
    <source>
        <dbReference type="PROSITE" id="PS50931"/>
    </source>
</evidence>